<dbReference type="EMBL" id="BSFI01000001">
    <property type="protein sequence ID" value="GLK66430.1"/>
    <property type="molecule type" value="Genomic_DNA"/>
</dbReference>
<dbReference type="Proteomes" id="UP001143372">
    <property type="component" value="Unassembled WGS sequence"/>
</dbReference>
<name>A0A9W6MU94_9HYPH</name>
<dbReference type="InterPro" id="IPR018666">
    <property type="entry name" value="DUF2125"/>
</dbReference>
<comment type="caution">
    <text evidence="1">The sequence shown here is derived from an EMBL/GenBank/DDBJ whole genome shotgun (WGS) entry which is preliminary data.</text>
</comment>
<dbReference type="AlphaFoldDB" id="A0A9W6MU94"/>
<accession>A0A9W6MU94</accession>
<evidence type="ECO:0000313" key="1">
    <source>
        <dbReference type="EMBL" id="GLK66430.1"/>
    </source>
</evidence>
<proteinExistence type="predicted"/>
<keyword evidence="2" id="KW-1185">Reference proteome</keyword>
<dbReference type="Pfam" id="PF09898">
    <property type="entry name" value="DUF2125"/>
    <property type="match status" value="1"/>
</dbReference>
<protein>
    <recommendedName>
        <fullName evidence="3">DUF2125 domain-containing protein</fullName>
    </recommendedName>
</protein>
<reference evidence="1" key="2">
    <citation type="submission" date="2023-01" db="EMBL/GenBank/DDBJ databases">
        <authorList>
            <person name="Sun Q."/>
            <person name="Evtushenko L."/>
        </authorList>
    </citation>
    <scope>NUCLEOTIDE SEQUENCE</scope>
    <source>
        <strain evidence="1">VKM B-2347</strain>
    </source>
</reference>
<gene>
    <name evidence="1" type="ORF">GCM10008179_00680</name>
</gene>
<evidence type="ECO:0008006" key="3">
    <source>
        <dbReference type="Google" id="ProtNLM"/>
    </source>
</evidence>
<organism evidence="1 2">
    <name type="scientific">Hansschlegelia plantiphila</name>
    <dbReference type="NCBI Taxonomy" id="374655"/>
    <lineage>
        <taxon>Bacteria</taxon>
        <taxon>Pseudomonadati</taxon>
        <taxon>Pseudomonadota</taxon>
        <taxon>Alphaproteobacteria</taxon>
        <taxon>Hyphomicrobiales</taxon>
        <taxon>Methylopilaceae</taxon>
        <taxon>Hansschlegelia</taxon>
    </lineage>
</organism>
<evidence type="ECO:0000313" key="2">
    <source>
        <dbReference type="Proteomes" id="UP001143372"/>
    </source>
</evidence>
<reference evidence="1" key="1">
    <citation type="journal article" date="2014" name="Int. J. Syst. Evol. Microbiol.">
        <title>Complete genome sequence of Corynebacterium casei LMG S-19264T (=DSM 44701T), isolated from a smear-ripened cheese.</title>
        <authorList>
            <consortium name="US DOE Joint Genome Institute (JGI-PGF)"/>
            <person name="Walter F."/>
            <person name="Albersmeier A."/>
            <person name="Kalinowski J."/>
            <person name="Ruckert C."/>
        </authorList>
    </citation>
    <scope>NUCLEOTIDE SEQUENCE</scope>
    <source>
        <strain evidence="1">VKM B-2347</strain>
    </source>
</reference>
<dbReference type="RefSeq" id="WP_271166695.1">
    <property type="nucleotide sequence ID" value="NZ_BSFI01000001.1"/>
</dbReference>
<sequence length="350" mass="36660">MSEPAVSAPTASRRTRWLVLAPTLLLLALAGGWSAFWFYAAHRADAAIDVWLAREASHGRVYACDKRTLRGFPFRAELVCDGVTAKAPADGGPVVMTAPRFTAVAQVYDPNRVIGELDGPVAITMADGRRADLSFALAQASMAISSGKRFERASIEIDAPRLVSGADEIAAAKALQLHMRRTPDAPEGSYDFALKLDDGGSPMLDLLPVGSGPVSVELQARASGLEDLRPQPTSERLRAFAEAGGRVHVALARVSRGEVAAEARGDLGLDPQGRVDGGGDVVARGVDGLVQGFIAGGKKTALASLLGVGAQLLGAQTQLDGQPATSYRVSIERGKVAIGPIKVYKLPSAF</sequence>